<accession>A0A7W5AA22</accession>
<gene>
    <name evidence="2" type="ORF">FHS12_005157</name>
</gene>
<dbReference type="InterPro" id="IPR006674">
    <property type="entry name" value="HD_domain"/>
</dbReference>
<organism evidence="2 3">
    <name type="scientific">Nocardioides albus</name>
    <dbReference type="NCBI Taxonomy" id="1841"/>
    <lineage>
        <taxon>Bacteria</taxon>
        <taxon>Bacillati</taxon>
        <taxon>Actinomycetota</taxon>
        <taxon>Actinomycetes</taxon>
        <taxon>Propionibacteriales</taxon>
        <taxon>Nocardioidaceae</taxon>
        <taxon>Nocardioides</taxon>
    </lineage>
</organism>
<protein>
    <submittedName>
        <fullName evidence="2">Putative nucleotidyltransferase with HDIG domain</fullName>
    </submittedName>
</protein>
<feature type="domain" description="HD" evidence="1">
    <location>
        <begin position="37"/>
        <end position="119"/>
    </location>
</feature>
<keyword evidence="3" id="KW-1185">Reference proteome</keyword>
<proteinExistence type="predicted"/>
<dbReference type="Gene3D" id="1.10.3210.10">
    <property type="entry name" value="Hypothetical protein af1432"/>
    <property type="match status" value="1"/>
</dbReference>
<evidence type="ECO:0000313" key="2">
    <source>
        <dbReference type="EMBL" id="MBB3092180.1"/>
    </source>
</evidence>
<dbReference type="RefSeq" id="WP_221209285.1">
    <property type="nucleotide sequence ID" value="NZ_BMQT01000017.1"/>
</dbReference>
<evidence type="ECO:0000259" key="1">
    <source>
        <dbReference type="Pfam" id="PF01966"/>
    </source>
</evidence>
<dbReference type="InterPro" id="IPR003607">
    <property type="entry name" value="HD/PDEase_dom"/>
</dbReference>
<dbReference type="SUPFAM" id="SSF109604">
    <property type="entry name" value="HD-domain/PDEase-like"/>
    <property type="match status" value="1"/>
</dbReference>
<name>A0A7W5AA22_9ACTN</name>
<reference evidence="2 3" key="1">
    <citation type="submission" date="2020-08" db="EMBL/GenBank/DDBJ databases">
        <title>Genomic Encyclopedia of Type Strains, Phase III (KMG-III): the genomes of soil and plant-associated and newly described type strains.</title>
        <authorList>
            <person name="Whitman W."/>
        </authorList>
    </citation>
    <scope>NUCLEOTIDE SEQUENCE [LARGE SCALE GENOMIC DNA]</scope>
    <source>
        <strain evidence="2 3">CECT 3302</strain>
    </source>
</reference>
<evidence type="ECO:0000313" key="3">
    <source>
        <dbReference type="Proteomes" id="UP000577707"/>
    </source>
</evidence>
<dbReference type="GO" id="GO:0016740">
    <property type="term" value="F:transferase activity"/>
    <property type="evidence" value="ECO:0007669"/>
    <property type="project" value="UniProtKB-KW"/>
</dbReference>
<dbReference type="Pfam" id="PF01966">
    <property type="entry name" value="HD"/>
    <property type="match status" value="1"/>
</dbReference>
<keyword evidence="2" id="KW-0808">Transferase</keyword>
<dbReference type="AlphaFoldDB" id="A0A7W5AA22"/>
<comment type="caution">
    <text evidence="2">The sequence shown here is derived from an EMBL/GenBank/DDBJ whole genome shotgun (WGS) entry which is preliminary data.</text>
</comment>
<dbReference type="CDD" id="cd00077">
    <property type="entry name" value="HDc"/>
    <property type="match status" value="1"/>
</dbReference>
<sequence length="202" mass="22022">MDDRQALLPRVSVMSVGDLVVNAAVVAEQYVAPLGRRWRHVQGVARRALELSVGLEADQVETVVSAAWLHDIGYAHEISSTGFHPLDGARWLRGQDWPPEVVKLVAHHSGARFEARERDLVGELAEFEFGDTELDDLVAAADLTTGPGGERLSFDERVAEILTRYEPDSVVHRTWLTAAPTVGQAVARAEARAAARASVRGL</sequence>
<dbReference type="NCBIfam" id="TIGR00277">
    <property type="entry name" value="HDIG"/>
    <property type="match status" value="1"/>
</dbReference>
<dbReference type="Proteomes" id="UP000577707">
    <property type="component" value="Unassembled WGS sequence"/>
</dbReference>
<dbReference type="EMBL" id="JACHXG010000017">
    <property type="protein sequence ID" value="MBB3092180.1"/>
    <property type="molecule type" value="Genomic_DNA"/>
</dbReference>
<dbReference type="InterPro" id="IPR006675">
    <property type="entry name" value="HDIG_dom"/>
</dbReference>